<keyword evidence="6" id="KW-1185">Reference proteome</keyword>
<evidence type="ECO:0000313" key="6">
    <source>
        <dbReference type="Proteomes" id="UP000613580"/>
    </source>
</evidence>
<dbReference type="GO" id="GO:0008234">
    <property type="term" value="F:cysteine-type peptidase activity"/>
    <property type="evidence" value="ECO:0007669"/>
    <property type="project" value="InterPro"/>
</dbReference>
<evidence type="ECO:0000313" key="5">
    <source>
        <dbReference type="EMBL" id="KAF7321210.1"/>
    </source>
</evidence>
<dbReference type="AlphaFoldDB" id="A0A8H6TP73"/>
<dbReference type="InterPro" id="IPR003653">
    <property type="entry name" value="Peptidase_C48_C"/>
</dbReference>
<feature type="domain" description="Ubiquitin-like protease family profile" evidence="4">
    <location>
        <begin position="55"/>
        <end position="221"/>
    </location>
</feature>
<accession>A0A8H6TP73</accession>
<dbReference type="Proteomes" id="UP000613580">
    <property type="component" value="Unassembled WGS sequence"/>
</dbReference>
<name>A0A8H6TP73_MYCCL</name>
<evidence type="ECO:0000256" key="2">
    <source>
        <dbReference type="ARBA" id="ARBA00022670"/>
    </source>
</evidence>
<proteinExistence type="inferred from homology"/>
<evidence type="ECO:0000256" key="1">
    <source>
        <dbReference type="ARBA" id="ARBA00005234"/>
    </source>
</evidence>
<dbReference type="Pfam" id="PF02902">
    <property type="entry name" value="Peptidase_C48"/>
    <property type="match status" value="1"/>
</dbReference>
<evidence type="ECO:0000259" key="4">
    <source>
        <dbReference type="Pfam" id="PF02902"/>
    </source>
</evidence>
<comment type="similarity">
    <text evidence="1">Belongs to the peptidase C48 family.</text>
</comment>
<dbReference type="InterPro" id="IPR038765">
    <property type="entry name" value="Papain-like_cys_pep_sf"/>
</dbReference>
<keyword evidence="2 5" id="KW-0645">Protease</keyword>
<keyword evidence="3" id="KW-0378">Hydrolase</keyword>
<protein>
    <submittedName>
        <fullName evidence="5">ULP-PROTEASE domain-containing protein</fullName>
    </submittedName>
</protein>
<organism evidence="5 6">
    <name type="scientific">Mycena chlorophos</name>
    <name type="common">Agaric fungus</name>
    <name type="synonym">Agaricus chlorophos</name>
    <dbReference type="NCBI Taxonomy" id="658473"/>
    <lineage>
        <taxon>Eukaryota</taxon>
        <taxon>Fungi</taxon>
        <taxon>Dikarya</taxon>
        <taxon>Basidiomycota</taxon>
        <taxon>Agaricomycotina</taxon>
        <taxon>Agaricomycetes</taxon>
        <taxon>Agaricomycetidae</taxon>
        <taxon>Agaricales</taxon>
        <taxon>Marasmiineae</taxon>
        <taxon>Mycenaceae</taxon>
        <taxon>Mycena</taxon>
    </lineage>
</organism>
<dbReference type="Gene3D" id="3.40.395.10">
    <property type="entry name" value="Adenoviral Proteinase, Chain A"/>
    <property type="match status" value="1"/>
</dbReference>
<evidence type="ECO:0000256" key="3">
    <source>
        <dbReference type="ARBA" id="ARBA00022801"/>
    </source>
</evidence>
<dbReference type="GO" id="GO:0006508">
    <property type="term" value="P:proteolysis"/>
    <property type="evidence" value="ECO:0007669"/>
    <property type="project" value="UniProtKB-KW"/>
</dbReference>
<dbReference type="EMBL" id="JACAZE010000002">
    <property type="protein sequence ID" value="KAF7321210.1"/>
    <property type="molecule type" value="Genomic_DNA"/>
</dbReference>
<gene>
    <name evidence="5" type="ORF">HMN09_00209700</name>
</gene>
<comment type="caution">
    <text evidence="5">The sequence shown here is derived from an EMBL/GenBank/DDBJ whole genome shotgun (WGS) entry which is preliminary data.</text>
</comment>
<dbReference type="SUPFAM" id="SSF54001">
    <property type="entry name" value="Cysteine proteinases"/>
    <property type="match status" value="1"/>
</dbReference>
<dbReference type="GO" id="GO:0019783">
    <property type="term" value="F:ubiquitin-like protein peptidase activity"/>
    <property type="evidence" value="ECO:0007669"/>
    <property type="project" value="UniProtKB-ARBA"/>
</dbReference>
<sequence length="247" mass="27152">MATSDPLGVFETSTLGIRGAHVTAAEFSSFREGSKLKVPGAALHAVGALIQQVAELSGNHSFAVFSSWLSPLVSRKLSQDWYYGTIAGHIRDACNGHSLQMLAAKSLWIFPMYGDDPPHWILGWIVPGSRTYHIFNSIPELSIAWAEPALLELGDTVYATLGMYEVDWESWKLVNHVPPALDAQMNGWDCGIFVIHAMTVLANGLDVSLVKNSETKRVRKEALDLVLANIGSFQPYQYPKKKKAQAL</sequence>
<dbReference type="OrthoDB" id="3014812at2759"/>
<reference evidence="5" key="1">
    <citation type="submission" date="2020-05" db="EMBL/GenBank/DDBJ databases">
        <title>Mycena genomes resolve the evolution of fungal bioluminescence.</title>
        <authorList>
            <person name="Tsai I.J."/>
        </authorList>
    </citation>
    <scope>NUCLEOTIDE SEQUENCE</scope>
    <source>
        <strain evidence="5">110903Hualien_Pintung</strain>
    </source>
</reference>